<evidence type="ECO:0000256" key="1">
    <source>
        <dbReference type="SAM" id="Phobius"/>
    </source>
</evidence>
<dbReference type="Proteomes" id="UP000663570">
    <property type="component" value="Chromosome"/>
</dbReference>
<name>A0ABX7M960_9RHOO</name>
<protein>
    <submittedName>
        <fullName evidence="3">Uncharacterized protein</fullName>
    </submittedName>
</protein>
<keyword evidence="2" id="KW-0732">Signal</keyword>
<dbReference type="RefSeq" id="WP_206255602.1">
    <property type="nucleotide sequence ID" value="NZ_CP071060.1"/>
</dbReference>
<proteinExistence type="predicted"/>
<feature type="chain" id="PRO_5046877527" evidence="2">
    <location>
        <begin position="24"/>
        <end position="137"/>
    </location>
</feature>
<keyword evidence="4" id="KW-1185">Reference proteome</keyword>
<feature type="signal peptide" evidence="2">
    <location>
        <begin position="1"/>
        <end position="23"/>
    </location>
</feature>
<reference evidence="3 4" key="1">
    <citation type="submission" date="2021-02" db="EMBL/GenBank/DDBJ databases">
        <title>Niveibacterium changnyeongensis HC41.</title>
        <authorList>
            <person name="Kang M."/>
        </authorList>
    </citation>
    <scope>NUCLEOTIDE SEQUENCE [LARGE SCALE GENOMIC DNA]</scope>
    <source>
        <strain evidence="3 4">HC41</strain>
    </source>
</reference>
<sequence length="137" mass="14130">MFRPFTAFACLSGLILAAAIAFALLQFGTAVEAHPIGATQIALVIAFALATQIGLFLAPGTLADPNARGWLIMLLCAAWMLVFGHLTLGGLGLGGGRMRSATQLAVTSFGMLANAFVLVRLILAAAEKARARASDTA</sequence>
<dbReference type="EMBL" id="CP071060">
    <property type="protein sequence ID" value="QSI78275.1"/>
    <property type="molecule type" value="Genomic_DNA"/>
</dbReference>
<accession>A0ABX7M960</accession>
<feature type="transmembrane region" description="Helical" evidence="1">
    <location>
        <begin position="43"/>
        <end position="63"/>
    </location>
</feature>
<keyword evidence="1" id="KW-1133">Transmembrane helix</keyword>
<keyword evidence="1" id="KW-0812">Transmembrane</keyword>
<gene>
    <name evidence="3" type="ORF">JY500_06485</name>
</gene>
<keyword evidence="1" id="KW-0472">Membrane</keyword>
<feature type="transmembrane region" description="Helical" evidence="1">
    <location>
        <begin position="104"/>
        <end position="123"/>
    </location>
</feature>
<evidence type="ECO:0000313" key="4">
    <source>
        <dbReference type="Proteomes" id="UP000663570"/>
    </source>
</evidence>
<organism evidence="3 4">
    <name type="scientific">Niveibacterium microcysteis</name>
    <dbReference type="NCBI Taxonomy" id="2811415"/>
    <lineage>
        <taxon>Bacteria</taxon>
        <taxon>Pseudomonadati</taxon>
        <taxon>Pseudomonadota</taxon>
        <taxon>Betaproteobacteria</taxon>
        <taxon>Rhodocyclales</taxon>
        <taxon>Rhodocyclaceae</taxon>
        <taxon>Niveibacterium</taxon>
    </lineage>
</organism>
<feature type="transmembrane region" description="Helical" evidence="1">
    <location>
        <begin position="70"/>
        <end position="92"/>
    </location>
</feature>
<evidence type="ECO:0000313" key="3">
    <source>
        <dbReference type="EMBL" id="QSI78275.1"/>
    </source>
</evidence>
<evidence type="ECO:0000256" key="2">
    <source>
        <dbReference type="SAM" id="SignalP"/>
    </source>
</evidence>